<dbReference type="NCBIfam" id="TIGR01200">
    <property type="entry name" value="GLPGLI"/>
    <property type="match status" value="1"/>
</dbReference>
<dbReference type="Proteomes" id="UP000016023">
    <property type="component" value="Unassembled WGS sequence"/>
</dbReference>
<comment type="caution">
    <text evidence="2">The sequence shown here is derived from an EMBL/GenBank/DDBJ whole genome shotgun (WGS) entry which is preliminary data.</text>
</comment>
<dbReference type="Pfam" id="PF09697">
    <property type="entry name" value="Porph_ging"/>
    <property type="match status" value="1"/>
</dbReference>
<dbReference type="PATRIC" id="fig|883158.3.peg.68"/>
<feature type="signal peptide" evidence="1">
    <location>
        <begin position="1"/>
        <end position="21"/>
    </location>
</feature>
<accession>H1PZH5</accession>
<dbReference type="InterPro" id="IPR005901">
    <property type="entry name" value="GLPGLI"/>
</dbReference>
<dbReference type="RefSeq" id="WP_006950924.1">
    <property type="nucleotide sequence ID" value="NZ_JH594521.1"/>
</dbReference>
<evidence type="ECO:0000313" key="2">
    <source>
        <dbReference type="EMBL" id="EHO75020.1"/>
    </source>
</evidence>
<keyword evidence="3" id="KW-1185">Reference proteome</keyword>
<sequence>MKKTIVLLALGLFFCGLAASAQGISLSGDLGNTSTAVKKIMFDTAQVKLFYSLKFKKDSTRNDTTEAQTVLLIGKTHTLFLDYYNLVLDSIYDDADKTKKNPLLIMPKCFELFAVRKFEMYILSDLHNDTTIVREDAFVNTYEYKERTPVIDWNILPEDSVINGLPCGKATCHFRGRDYVAWYLKDVPLPYGPYRFNGLPGLIAVIKDTKGNFCFTLNGAQEKPRYTNLIYLHDESIFFTRTTREKARQAIKTTYEHKADIMLQDPIIKISPDAAKKMDRSPDPYNPIELE</sequence>
<evidence type="ECO:0000313" key="3">
    <source>
        <dbReference type="Proteomes" id="UP000016023"/>
    </source>
</evidence>
<keyword evidence="1" id="KW-0732">Signal</keyword>
<protein>
    <recommendedName>
        <fullName evidence="4">GLPGLI family protein</fullName>
    </recommendedName>
</protein>
<dbReference type="EMBL" id="AGWK01000001">
    <property type="protein sequence ID" value="EHO75020.1"/>
    <property type="molecule type" value="Genomic_DNA"/>
</dbReference>
<evidence type="ECO:0000256" key="1">
    <source>
        <dbReference type="SAM" id="SignalP"/>
    </source>
</evidence>
<organism evidence="2 3">
    <name type="scientific">Prevotella micans F0438</name>
    <dbReference type="NCBI Taxonomy" id="883158"/>
    <lineage>
        <taxon>Bacteria</taxon>
        <taxon>Pseudomonadati</taxon>
        <taxon>Bacteroidota</taxon>
        <taxon>Bacteroidia</taxon>
        <taxon>Bacteroidales</taxon>
        <taxon>Prevotellaceae</taxon>
        <taxon>Prevotella</taxon>
    </lineage>
</organism>
<dbReference type="AlphaFoldDB" id="H1PZH5"/>
<dbReference type="eggNOG" id="ENOG5031C3G">
    <property type="taxonomic scope" value="Bacteria"/>
</dbReference>
<name>H1PZH5_9BACT</name>
<proteinExistence type="predicted"/>
<dbReference type="HOGENOM" id="CLU_066214_1_2_10"/>
<evidence type="ECO:0008006" key="4">
    <source>
        <dbReference type="Google" id="ProtNLM"/>
    </source>
</evidence>
<gene>
    <name evidence="2" type="ORF">HMPREF9140_00063</name>
</gene>
<feature type="chain" id="PRO_5003553587" description="GLPGLI family protein" evidence="1">
    <location>
        <begin position="22"/>
        <end position="291"/>
    </location>
</feature>
<reference evidence="2 3" key="1">
    <citation type="submission" date="2011-12" db="EMBL/GenBank/DDBJ databases">
        <title>The Genome Sequence of Prevotella micans F0438.</title>
        <authorList>
            <consortium name="The Broad Institute Genome Sequencing Platform"/>
            <person name="Earl A."/>
            <person name="Ward D."/>
            <person name="Feldgarden M."/>
            <person name="Gevers D."/>
            <person name="Izard J."/>
            <person name="Baranova O.V."/>
            <person name="Blanton J.M."/>
            <person name="Wade W.G."/>
            <person name="Dewhirst F.E."/>
            <person name="Young S.K."/>
            <person name="Zeng Q."/>
            <person name="Gargeya S."/>
            <person name="Fitzgerald M."/>
            <person name="Haas B."/>
            <person name="Abouelleil A."/>
            <person name="Alvarado L."/>
            <person name="Arachchi H.M."/>
            <person name="Berlin A."/>
            <person name="Chapman S.B."/>
            <person name="Gearin G."/>
            <person name="Goldberg J."/>
            <person name="Griggs A."/>
            <person name="Gujja S."/>
            <person name="Hansen M."/>
            <person name="Heiman D."/>
            <person name="Howarth C."/>
            <person name="Larimer J."/>
            <person name="Lui A."/>
            <person name="MacDonald P.J.P."/>
            <person name="McCowen C."/>
            <person name="Montmayeur A."/>
            <person name="Murphy C."/>
            <person name="Neiman D."/>
            <person name="Pearson M."/>
            <person name="Priest M."/>
            <person name="Roberts A."/>
            <person name="Saif S."/>
            <person name="Shea T."/>
            <person name="Sisk P."/>
            <person name="Stolte C."/>
            <person name="Sykes S."/>
            <person name="Wortman J."/>
            <person name="Nusbaum C."/>
            <person name="Birren B."/>
        </authorList>
    </citation>
    <scope>NUCLEOTIDE SEQUENCE [LARGE SCALE GENOMIC DNA]</scope>
    <source>
        <strain evidence="2 3">F0438</strain>
    </source>
</reference>
<dbReference type="STRING" id="883158.HMPREF9140_00063"/>